<dbReference type="SUPFAM" id="SSF52540">
    <property type="entry name" value="P-loop containing nucleoside triphosphate hydrolases"/>
    <property type="match status" value="1"/>
</dbReference>
<dbReference type="OrthoDB" id="5334845at2759"/>
<dbReference type="Pfam" id="PF00004">
    <property type="entry name" value="AAA"/>
    <property type="match status" value="1"/>
</dbReference>
<reference evidence="3" key="1">
    <citation type="submission" date="2021-09" db="EMBL/GenBank/DDBJ databases">
        <authorList>
            <consortium name="Pathogen Informatics"/>
        </authorList>
    </citation>
    <scope>NUCLEOTIDE SEQUENCE</scope>
</reference>
<comment type="similarity">
    <text evidence="1">Belongs to the AAA ATPase family.</text>
</comment>
<sequence length="375" mass="43025">MSAIPKLKEVRATLLYLENILYLQASKAKPSSTIIREKDNSSGTLDSFYSERKEAIERTIVRDKSQLPTMDNIVGQIEAKKALMEAVVDPVLYPEWFATSGHNPWRCVLLYGPPGTGKTRLCQSIAREMNTRFYQVSSSDLVSTWSGQSEKLIRELFDHALAHNSSVIFIDEIDSLCRIRRTTEDDNVRRVKTELFLQLQRLHSSCSSVLLICATNCPWELDTAFLRRFEKRIFVGLPDATSRIMLLKKFLNKLTISSDINWNVLETLTDGFSGDDLRRFAREVAFLHFTKFKVLLFYSPIIYSNNSSYVSIFSVTVQLEEDFDSCFYFLRYLEINSLCVCTQSACTYCLVLFWHGDLCLNYQIVVATDISMIVT</sequence>
<dbReference type="PANTHER" id="PTHR23074:SF72">
    <property type="entry name" value="VACUOLAR PROTEIN SORTING-ASSOCIATED PROTEIN 4B"/>
    <property type="match status" value="1"/>
</dbReference>
<dbReference type="GO" id="GO:0005524">
    <property type="term" value="F:ATP binding"/>
    <property type="evidence" value="ECO:0007669"/>
    <property type="project" value="UniProtKB-KW"/>
</dbReference>
<dbReference type="EMBL" id="CAKAEH010001897">
    <property type="protein sequence ID" value="CAG9540124.1"/>
    <property type="molecule type" value="Genomic_DNA"/>
</dbReference>
<dbReference type="Proteomes" id="UP000746747">
    <property type="component" value="Unassembled WGS sequence"/>
</dbReference>
<keyword evidence="4" id="KW-1185">Reference proteome</keyword>
<dbReference type="PROSITE" id="PS00674">
    <property type="entry name" value="AAA"/>
    <property type="match status" value="1"/>
</dbReference>
<dbReference type="Gene3D" id="1.10.8.60">
    <property type="match status" value="1"/>
</dbReference>
<dbReference type="PANTHER" id="PTHR23074">
    <property type="entry name" value="AAA DOMAIN-CONTAINING"/>
    <property type="match status" value="1"/>
</dbReference>
<dbReference type="InterPro" id="IPR003960">
    <property type="entry name" value="ATPase_AAA_CS"/>
</dbReference>
<dbReference type="InterPro" id="IPR027417">
    <property type="entry name" value="P-loop_NTPase"/>
</dbReference>
<dbReference type="InterPro" id="IPR003593">
    <property type="entry name" value="AAA+_ATPase"/>
</dbReference>
<feature type="domain" description="AAA+ ATPase" evidence="2">
    <location>
        <begin position="104"/>
        <end position="239"/>
    </location>
</feature>
<keyword evidence="1" id="KW-0067">ATP-binding</keyword>
<name>A0A8J2MCI1_9BILA</name>
<dbReference type="GO" id="GO:0016887">
    <property type="term" value="F:ATP hydrolysis activity"/>
    <property type="evidence" value="ECO:0007669"/>
    <property type="project" value="InterPro"/>
</dbReference>
<gene>
    <name evidence="3" type="ORF">CJOHNSTONI_LOCUS9667</name>
</gene>
<accession>A0A8J2MCI1</accession>
<evidence type="ECO:0000313" key="3">
    <source>
        <dbReference type="EMBL" id="CAG9540124.1"/>
    </source>
</evidence>
<protein>
    <recommendedName>
        <fullName evidence="2">AAA+ ATPase domain-containing protein</fullName>
    </recommendedName>
</protein>
<dbReference type="InterPro" id="IPR003959">
    <property type="entry name" value="ATPase_AAA_core"/>
</dbReference>
<comment type="caution">
    <text evidence="3">The sequence shown here is derived from an EMBL/GenBank/DDBJ whole genome shotgun (WGS) entry which is preliminary data.</text>
</comment>
<dbReference type="FunFam" id="3.40.50.300:FF:001003">
    <property type="entry name" value="Vacuolar protein sorting-associated protein 4"/>
    <property type="match status" value="1"/>
</dbReference>
<evidence type="ECO:0000256" key="1">
    <source>
        <dbReference type="RuleBase" id="RU003651"/>
    </source>
</evidence>
<dbReference type="SMART" id="SM00382">
    <property type="entry name" value="AAA"/>
    <property type="match status" value="1"/>
</dbReference>
<dbReference type="Gene3D" id="3.40.50.300">
    <property type="entry name" value="P-loop containing nucleotide triphosphate hydrolases"/>
    <property type="match status" value="1"/>
</dbReference>
<dbReference type="GO" id="GO:0016197">
    <property type="term" value="P:endosomal transport"/>
    <property type="evidence" value="ECO:0007669"/>
    <property type="project" value="TreeGrafter"/>
</dbReference>
<dbReference type="AlphaFoldDB" id="A0A8J2MCI1"/>
<proteinExistence type="inferred from homology"/>
<dbReference type="InterPro" id="IPR050304">
    <property type="entry name" value="MT-severing_AAA_ATPase"/>
</dbReference>
<keyword evidence="1" id="KW-0547">Nucleotide-binding</keyword>
<organism evidence="3 4">
    <name type="scientific">Cercopithifilaria johnstoni</name>
    <dbReference type="NCBI Taxonomy" id="2874296"/>
    <lineage>
        <taxon>Eukaryota</taxon>
        <taxon>Metazoa</taxon>
        <taxon>Ecdysozoa</taxon>
        <taxon>Nematoda</taxon>
        <taxon>Chromadorea</taxon>
        <taxon>Rhabditida</taxon>
        <taxon>Spirurina</taxon>
        <taxon>Spiruromorpha</taxon>
        <taxon>Filarioidea</taxon>
        <taxon>Onchocercidae</taxon>
        <taxon>Cercopithifilaria</taxon>
    </lineage>
</organism>
<evidence type="ECO:0000313" key="4">
    <source>
        <dbReference type="Proteomes" id="UP000746747"/>
    </source>
</evidence>
<dbReference type="GO" id="GO:0007033">
    <property type="term" value="P:vacuole organization"/>
    <property type="evidence" value="ECO:0007669"/>
    <property type="project" value="TreeGrafter"/>
</dbReference>
<evidence type="ECO:0000259" key="2">
    <source>
        <dbReference type="SMART" id="SM00382"/>
    </source>
</evidence>